<dbReference type="PANTHER" id="PTHR24365:SF541">
    <property type="entry name" value="PROTEIN TOLL-RELATED"/>
    <property type="match status" value="1"/>
</dbReference>
<feature type="domain" description="TIR" evidence="9">
    <location>
        <begin position="568"/>
        <end position="706"/>
    </location>
</feature>
<evidence type="ECO:0000256" key="4">
    <source>
        <dbReference type="ARBA" id="ARBA00022729"/>
    </source>
</evidence>
<protein>
    <recommendedName>
        <fullName evidence="9">TIR domain-containing protein</fullName>
    </recommendedName>
</protein>
<proteinExistence type="inferred from homology"/>
<accession>A0AA89BK88</accession>
<sequence>MVLFIILCVIIFCLLNICPCGSSRYEKWTRQGSERDDLFCDFEFCKTWSEQKKYPVSECCVCLTKASWELSENANEIGYLEVEYLNREGELVIGETTGVNKEYLHLIHKQGFMKTLPNNLCEFPSIVKIDLTDNAITDLEGISCVLKLDTLIMRRNSIRYVKNTTFDGLSFLRILDLAENVIEKIEPFTFSKRELALLEIDLSHNVMRTVDVSNLAIEKPFCRIDASHNKINTIVNEGGLHMNESISYGEGGMVNLRNNTFSIFPDFTKLGVPDLTLLGKLMSFGFDFRGAKWNCNAEMVPFLQLAEDVIKNTWRDYFDVKCYLPERLRGESIPQMVNDKRLNEFTSELTGAEGCPNSCKCTYYPVSNVSTVKCASSLLHMPLEMPEKGVLDIDFSETKIKRVINASYIGRISRICLHHTGLDNIPLNFIYGINGNLLSLIDLSYTANLDRLSTSFKILDPCNVHFGKKTIFCNCNNRWIQEWIDSSSCKWNSSLTCRTSKGLVPLPILSAALGCEEENYLYKTLSVVFSIITLLLAMSLGTIYLYRYEIQIVLKQHKDPYKINLERYKYDVYISVNKESDQLHTWILKILLPDLRRSGYRVHCPTIHTLPGNFVDEEVIEKMDQSRNFLIFLSEEYLNDLDTSDSIEGIRNHLEWRHAWNSYRNSKERRLIIINYGQNRLCEIRRKNLKAFLRVGKVLDFANKKHSLMIDLIELLGPPLRQFKGLGAGKPKRNMVKKKANASKEETELKHINVIFLK</sequence>
<dbReference type="Pfam" id="PF13676">
    <property type="entry name" value="TIR_2"/>
    <property type="match status" value="1"/>
</dbReference>
<evidence type="ECO:0000256" key="7">
    <source>
        <dbReference type="SAM" id="Phobius"/>
    </source>
</evidence>
<dbReference type="InterPro" id="IPR000157">
    <property type="entry name" value="TIR_dom"/>
</dbReference>
<keyword evidence="4 8" id="KW-0732">Signal</keyword>
<keyword evidence="6 7" id="KW-0472">Membrane</keyword>
<dbReference type="Gene3D" id="3.40.50.10140">
    <property type="entry name" value="Toll/interleukin-1 receptor homology (TIR) domain"/>
    <property type="match status" value="1"/>
</dbReference>
<dbReference type="InterPro" id="IPR032675">
    <property type="entry name" value="LRR_dom_sf"/>
</dbReference>
<dbReference type="PANTHER" id="PTHR24365">
    <property type="entry name" value="TOLL-LIKE RECEPTOR"/>
    <property type="match status" value="1"/>
</dbReference>
<keyword evidence="3 7" id="KW-0812">Transmembrane</keyword>
<dbReference type="PROSITE" id="PS51450">
    <property type="entry name" value="LRR"/>
    <property type="match status" value="1"/>
</dbReference>
<name>A0AA89BK88_PINIB</name>
<evidence type="ECO:0000256" key="5">
    <source>
        <dbReference type="ARBA" id="ARBA00022989"/>
    </source>
</evidence>
<evidence type="ECO:0000256" key="6">
    <source>
        <dbReference type="ARBA" id="ARBA00023136"/>
    </source>
</evidence>
<dbReference type="EMBL" id="VSWD01000012">
    <property type="protein sequence ID" value="KAK3085558.1"/>
    <property type="molecule type" value="Genomic_DNA"/>
</dbReference>
<evidence type="ECO:0000256" key="2">
    <source>
        <dbReference type="ARBA" id="ARBA00009634"/>
    </source>
</evidence>
<dbReference type="SUPFAM" id="SSF52058">
    <property type="entry name" value="L domain-like"/>
    <property type="match status" value="1"/>
</dbReference>
<dbReference type="GO" id="GO:0007165">
    <property type="term" value="P:signal transduction"/>
    <property type="evidence" value="ECO:0007669"/>
    <property type="project" value="InterPro"/>
</dbReference>
<feature type="chain" id="PRO_5041646780" description="TIR domain-containing protein" evidence="8">
    <location>
        <begin position="24"/>
        <end position="758"/>
    </location>
</feature>
<keyword evidence="11" id="KW-1185">Reference proteome</keyword>
<dbReference type="InterPro" id="IPR001611">
    <property type="entry name" value="Leu-rich_rpt"/>
</dbReference>
<comment type="similarity">
    <text evidence="2">Belongs to the Toll-like receptor family.</text>
</comment>
<evidence type="ECO:0000256" key="3">
    <source>
        <dbReference type="ARBA" id="ARBA00022692"/>
    </source>
</evidence>
<feature type="transmembrane region" description="Helical" evidence="7">
    <location>
        <begin position="525"/>
        <end position="546"/>
    </location>
</feature>
<evidence type="ECO:0000259" key="9">
    <source>
        <dbReference type="PROSITE" id="PS50104"/>
    </source>
</evidence>
<evidence type="ECO:0000313" key="11">
    <source>
        <dbReference type="Proteomes" id="UP001186944"/>
    </source>
</evidence>
<keyword evidence="5 7" id="KW-1133">Transmembrane helix</keyword>
<dbReference type="AlphaFoldDB" id="A0AA89BK88"/>
<dbReference type="GO" id="GO:0005886">
    <property type="term" value="C:plasma membrane"/>
    <property type="evidence" value="ECO:0007669"/>
    <property type="project" value="TreeGrafter"/>
</dbReference>
<dbReference type="PROSITE" id="PS50104">
    <property type="entry name" value="TIR"/>
    <property type="match status" value="1"/>
</dbReference>
<evidence type="ECO:0000256" key="1">
    <source>
        <dbReference type="ARBA" id="ARBA00004167"/>
    </source>
</evidence>
<dbReference type="GO" id="GO:0038023">
    <property type="term" value="F:signaling receptor activity"/>
    <property type="evidence" value="ECO:0007669"/>
    <property type="project" value="TreeGrafter"/>
</dbReference>
<dbReference type="InterPro" id="IPR035897">
    <property type="entry name" value="Toll_tir_struct_dom_sf"/>
</dbReference>
<comment type="caution">
    <text evidence="10">The sequence shown here is derived from an EMBL/GenBank/DDBJ whole genome shotgun (WGS) entry which is preliminary data.</text>
</comment>
<reference evidence="10" key="1">
    <citation type="submission" date="2019-08" db="EMBL/GenBank/DDBJ databases">
        <title>The improved chromosome-level genome for the pearl oyster Pinctada fucata martensii using PacBio sequencing and Hi-C.</title>
        <authorList>
            <person name="Zheng Z."/>
        </authorList>
    </citation>
    <scope>NUCLEOTIDE SEQUENCE</scope>
    <source>
        <strain evidence="10">ZZ-2019</strain>
        <tissue evidence="10">Adductor muscle</tissue>
    </source>
</reference>
<dbReference type="Gene3D" id="3.80.10.10">
    <property type="entry name" value="Ribonuclease Inhibitor"/>
    <property type="match status" value="2"/>
</dbReference>
<dbReference type="SUPFAM" id="SSF52200">
    <property type="entry name" value="Toll/Interleukin receptor TIR domain"/>
    <property type="match status" value="1"/>
</dbReference>
<feature type="signal peptide" evidence="8">
    <location>
        <begin position="1"/>
        <end position="23"/>
    </location>
</feature>
<evidence type="ECO:0000313" key="10">
    <source>
        <dbReference type="EMBL" id="KAK3085558.1"/>
    </source>
</evidence>
<organism evidence="10 11">
    <name type="scientific">Pinctada imbricata</name>
    <name type="common">Atlantic pearl-oyster</name>
    <name type="synonym">Pinctada martensii</name>
    <dbReference type="NCBI Taxonomy" id="66713"/>
    <lineage>
        <taxon>Eukaryota</taxon>
        <taxon>Metazoa</taxon>
        <taxon>Spiralia</taxon>
        <taxon>Lophotrochozoa</taxon>
        <taxon>Mollusca</taxon>
        <taxon>Bivalvia</taxon>
        <taxon>Autobranchia</taxon>
        <taxon>Pteriomorphia</taxon>
        <taxon>Pterioida</taxon>
        <taxon>Pterioidea</taxon>
        <taxon>Pteriidae</taxon>
        <taxon>Pinctada</taxon>
    </lineage>
</organism>
<gene>
    <name evidence="10" type="ORF">FSP39_005277</name>
</gene>
<comment type="subcellular location">
    <subcellularLocation>
        <location evidence="1">Membrane</location>
        <topology evidence="1">Single-pass membrane protein</topology>
    </subcellularLocation>
</comment>
<dbReference type="Pfam" id="PF13855">
    <property type="entry name" value="LRR_8"/>
    <property type="match status" value="1"/>
</dbReference>
<evidence type="ECO:0000256" key="8">
    <source>
        <dbReference type="SAM" id="SignalP"/>
    </source>
</evidence>
<dbReference type="Proteomes" id="UP001186944">
    <property type="component" value="Unassembled WGS sequence"/>
</dbReference>